<dbReference type="GO" id="GO:0038023">
    <property type="term" value="F:signaling receptor activity"/>
    <property type="evidence" value="ECO:0007669"/>
    <property type="project" value="InterPro"/>
</dbReference>
<keyword evidence="7" id="KW-0611">Plant defense</keyword>
<proteinExistence type="inferred from homology"/>
<protein>
    <recommendedName>
        <fullName evidence="10">Bet v I/Major latex protein domain-containing protein</fullName>
    </recommendedName>
</protein>
<dbReference type="GO" id="GO:0005634">
    <property type="term" value="C:nucleus"/>
    <property type="evidence" value="ECO:0007669"/>
    <property type="project" value="TreeGrafter"/>
</dbReference>
<feature type="domain" description="Bet v I/Major latex protein" evidence="10">
    <location>
        <begin position="1"/>
        <end position="155"/>
    </location>
</feature>
<dbReference type="Gene3D" id="3.30.530.20">
    <property type="match status" value="1"/>
</dbReference>
<dbReference type="GO" id="GO:0009738">
    <property type="term" value="P:abscisic acid-activated signaling pathway"/>
    <property type="evidence" value="ECO:0007669"/>
    <property type="project" value="InterPro"/>
</dbReference>
<dbReference type="InterPro" id="IPR050279">
    <property type="entry name" value="Plant_def-hormone_signal"/>
</dbReference>
<evidence type="ECO:0000256" key="1">
    <source>
        <dbReference type="ARBA" id="ARBA00004514"/>
    </source>
</evidence>
<dbReference type="GO" id="GO:0006952">
    <property type="term" value="P:defense response"/>
    <property type="evidence" value="ECO:0007669"/>
    <property type="project" value="UniProtKB-KW"/>
</dbReference>
<dbReference type="PRINTS" id="PR00634">
    <property type="entry name" value="BETALLERGEN"/>
</dbReference>
<dbReference type="InterPro" id="IPR023393">
    <property type="entry name" value="START-like_dom_sf"/>
</dbReference>
<dbReference type="GO" id="GO:0016787">
    <property type="term" value="F:hydrolase activity"/>
    <property type="evidence" value="ECO:0007669"/>
    <property type="project" value="UniProtKB-KW"/>
</dbReference>
<dbReference type="GO" id="GO:0004518">
    <property type="term" value="F:nuclease activity"/>
    <property type="evidence" value="ECO:0007669"/>
    <property type="project" value="UniProtKB-KW"/>
</dbReference>
<reference evidence="11 12" key="1">
    <citation type="submission" date="2024-03" db="EMBL/GenBank/DDBJ databases">
        <authorList>
            <person name="Martinez-Hernandez J."/>
        </authorList>
    </citation>
    <scope>NUCLEOTIDE SEQUENCE [LARGE SCALE GENOMIC DNA]</scope>
</reference>
<dbReference type="EMBL" id="CAXHTB010000022">
    <property type="protein sequence ID" value="CAL0330181.1"/>
    <property type="molecule type" value="Genomic_DNA"/>
</dbReference>
<keyword evidence="9" id="KW-0568">Pathogenesis-related protein</keyword>
<dbReference type="GO" id="GO:0005829">
    <property type="term" value="C:cytosol"/>
    <property type="evidence" value="ECO:0007669"/>
    <property type="project" value="UniProtKB-SubCell"/>
</dbReference>
<evidence type="ECO:0000256" key="5">
    <source>
        <dbReference type="ARBA" id="ARBA00022723"/>
    </source>
</evidence>
<keyword evidence="4" id="KW-0540">Nuclease</keyword>
<dbReference type="AlphaFoldDB" id="A0AAV1YA52"/>
<dbReference type="FunFam" id="3.30.530.20:FF:000007">
    <property type="entry name" value="Major pollen allergen Bet v 1-A"/>
    <property type="match status" value="1"/>
</dbReference>
<evidence type="ECO:0000256" key="8">
    <source>
        <dbReference type="ARBA" id="ARBA00022837"/>
    </source>
</evidence>
<evidence type="ECO:0000256" key="2">
    <source>
        <dbReference type="ARBA" id="ARBA00009744"/>
    </source>
</evidence>
<evidence type="ECO:0000313" key="11">
    <source>
        <dbReference type="EMBL" id="CAL0330181.1"/>
    </source>
</evidence>
<keyword evidence="3" id="KW-0963">Cytoplasm</keyword>
<comment type="subcellular location">
    <subcellularLocation>
        <location evidence="1">Cytoplasm</location>
        <location evidence="1">Cytosol</location>
    </subcellularLocation>
</comment>
<name>A0AAV1YA52_LUPLU</name>
<dbReference type="PANTHER" id="PTHR31213">
    <property type="entry name" value="OS08G0374000 PROTEIN-RELATED"/>
    <property type="match status" value="1"/>
</dbReference>
<evidence type="ECO:0000256" key="6">
    <source>
        <dbReference type="ARBA" id="ARBA00022801"/>
    </source>
</evidence>
<dbReference type="SUPFAM" id="SSF55961">
    <property type="entry name" value="Bet v1-like"/>
    <property type="match status" value="1"/>
</dbReference>
<comment type="caution">
    <text evidence="11">The sequence shown here is derived from an EMBL/GenBank/DDBJ whole genome shotgun (WGS) entry which is preliminary data.</text>
</comment>
<evidence type="ECO:0000313" key="12">
    <source>
        <dbReference type="Proteomes" id="UP001497480"/>
    </source>
</evidence>
<dbReference type="GO" id="GO:0004864">
    <property type="term" value="F:protein phosphatase inhibitor activity"/>
    <property type="evidence" value="ECO:0007669"/>
    <property type="project" value="InterPro"/>
</dbReference>
<dbReference type="InterPro" id="IPR024949">
    <property type="entry name" value="Bet_v_I_allergen"/>
</dbReference>
<dbReference type="GO" id="GO:0046872">
    <property type="term" value="F:metal ion binding"/>
    <property type="evidence" value="ECO:0007669"/>
    <property type="project" value="UniProtKB-KW"/>
</dbReference>
<gene>
    <name evidence="11" type="ORF">LLUT_LOCUS31241</name>
</gene>
<dbReference type="Pfam" id="PF00407">
    <property type="entry name" value="Bet_v_1"/>
    <property type="match status" value="1"/>
</dbReference>
<keyword evidence="12" id="KW-1185">Reference proteome</keyword>
<keyword evidence="5" id="KW-0479">Metal-binding</keyword>
<dbReference type="InterPro" id="IPR000916">
    <property type="entry name" value="Bet_v_I/MLP"/>
</dbReference>
<comment type="similarity">
    <text evidence="2">Belongs to the BetVI family.</text>
</comment>
<evidence type="ECO:0000256" key="9">
    <source>
        <dbReference type="ARBA" id="ARBA00023265"/>
    </source>
</evidence>
<evidence type="ECO:0000259" key="10">
    <source>
        <dbReference type="Pfam" id="PF00407"/>
    </source>
</evidence>
<sequence length="160" mass="17481">MGVHTIDTECTSTVAPSLLYKAFVTDFDNFIPKAFKAIKSVEIIEGNGGPGTIKKVTVVLGGETKHVLYKVEAYDEANWGYDYSIIGGFELPENVDKVSVQIKLVEGPDGGSIAKFTGKFETKGDVLPNIEEHAKAESKARREAFFRAIEAYLAANPDYN</sequence>
<dbReference type="GO" id="GO:0010427">
    <property type="term" value="F:abscisic acid binding"/>
    <property type="evidence" value="ECO:0007669"/>
    <property type="project" value="InterPro"/>
</dbReference>
<keyword evidence="6" id="KW-0378">Hydrolase</keyword>
<keyword evidence="8" id="KW-0106">Calcium</keyword>
<dbReference type="CDD" id="cd07816">
    <property type="entry name" value="Bet_v1-like"/>
    <property type="match status" value="1"/>
</dbReference>
<organism evidence="11 12">
    <name type="scientific">Lupinus luteus</name>
    <name type="common">European yellow lupine</name>
    <dbReference type="NCBI Taxonomy" id="3873"/>
    <lineage>
        <taxon>Eukaryota</taxon>
        <taxon>Viridiplantae</taxon>
        <taxon>Streptophyta</taxon>
        <taxon>Embryophyta</taxon>
        <taxon>Tracheophyta</taxon>
        <taxon>Spermatophyta</taxon>
        <taxon>Magnoliopsida</taxon>
        <taxon>eudicotyledons</taxon>
        <taxon>Gunneridae</taxon>
        <taxon>Pentapetalae</taxon>
        <taxon>rosids</taxon>
        <taxon>fabids</taxon>
        <taxon>Fabales</taxon>
        <taxon>Fabaceae</taxon>
        <taxon>Papilionoideae</taxon>
        <taxon>50 kb inversion clade</taxon>
        <taxon>genistoids sensu lato</taxon>
        <taxon>core genistoids</taxon>
        <taxon>Genisteae</taxon>
        <taxon>Lupinus</taxon>
    </lineage>
</organism>
<evidence type="ECO:0000256" key="7">
    <source>
        <dbReference type="ARBA" id="ARBA00022821"/>
    </source>
</evidence>
<accession>A0AAV1YA52</accession>
<dbReference type="Proteomes" id="UP001497480">
    <property type="component" value="Unassembled WGS sequence"/>
</dbReference>
<dbReference type="PANTHER" id="PTHR31213:SF55">
    <property type="entry name" value="STRESS-INDUCED PROTEIN SAM22"/>
    <property type="match status" value="1"/>
</dbReference>
<evidence type="ECO:0000256" key="4">
    <source>
        <dbReference type="ARBA" id="ARBA00022722"/>
    </source>
</evidence>
<evidence type="ECO:0000256" key="3">
    <source>
        <dbReference type="ARBA" id="ARBA00022490"/>
    </source>
</evidence>